<dbReference type="EMBL" id="PNCG01000014">
    <property type="protein sequence ID" value="TMP86469.1"/>
    <property type="molecule type" value="Genomic_DNA"/>
</dbReference>
<sequence length="180" mass="20081">MSDSNSAIKKWGIAAIAVLLALEFAVFPWLDWLDDVHRQRQSASEFVAKQEQTLASATQVAEKEQQLEQLEKLIGNLPQVGEKDDPALLWLKVVDAAVEKTGVKVNNKSPSRSVPINDDFAAYTGRINVNGDYSHVLSLLDELENIEAGNRVRQVSFFQRKATLGKVTANIEFIRVYKTP</sequence>
<keyword evidence="1" id="KW-0812">Transmembrane</keyword>
<gene>
    <name evidence="2" type="ORF">CWC05_13765</name>
</gene>
<reference evidence="2 3" key="1">
    <citation type="submission" date="2017-12" db="EMBL/GenBank/DDBJ databases">
        <authorList>
            <person name="Paulsen S."/>
            <person name="Gram L.K."/>
        </authorList>
    </citation>
    <scope>NUCLEOTIDE SEQUENCE [LARGE SCALE GENOMIC DNA]</scope>
    <source>
        <strain evidence="2 3">S2897</strain>
    </source>
</reference>
<dbReference type="RefSeq" id="WP_138548579.1">
    <property type="nucleotide sequence ID" value="NZ_PNBS01000021.1"/>
</dbReference>
<evidence type="ECO:0000313" key="3">
    <source>
        <dbReference type="Proteomes" id="UP000305874"/>
    </source>
</evidence>
<name>A0A5S3Z2H1_9GAMM</name>
<feature type="transmembrane region" description="Helical" evidence="1">
    <location>
        <begin position="12"/>
        <end position="30"/>
    </location>
</feature>
<dbReference type="AlphaFoldDB" id="A0A5S3Z2H1"/>
<protein>
    <submittedName>
        <fullName evidence="2">Uncharacterized protein</fullName>
    </submittedName>
</protein>
<keyword evidence="1" id="KW-0472">Membrane</keyword>
<keyword evidence="1" id="KW-1133">Transmembrane helix</keyword>
<organism evidence="2 3">
    <name type="scientific">Pseudoalteromonas ruthenica</name>
    <dbReference type="NCBI Taxonomy" id="151081"/>
    <lineage>
        <taxon>Bacteria</taxon>
        <taxon>Pseudomonadati</taxon>
        <taxon>Pseudomonadota</taxon>
        <taxon>Gammaproteobacteria</taxon>
        <taxon>Alteromonadales</taxon>
        <taxon>Pseudoalteromonadaceae</taxon>
        <taxon>Pseudoalteromonas</taxon>
    </lineage>
</organism>
<proteinExistence type="predicted"/>
<comment type="caution">
    <text evidence="2">The sequence shown here is derived from an EMBL/GenBank/DDBJ whole genome shotgun (WGS) entry which is preliminary data.</text>
</comment>
<evidence type="ECO:0000256" key="1">
    <source>
        <dbReference type="SAM" id="Phobius"/>
    </source>
</evidence>
<dbReference type="Proteomes" id="UP000305874">
    <property type="component" value="Unassembled WGS sequence"/>
</dbReference>
<reference evidence="3" key="2">
    <citation type="submission" date="2019-06" db="EMBL/GenBank/DDBJ databases">
        <title>Co-occurence of chitin degradation, pigmentation and bioactivity in marine Pseudoalteromonas.</title>
        <authorList>
            <person name="Sonnenschein E.C."/>
            <person name="Bech P.K."/>
        </authorList>
    </citation>
    <scope>NUCLEOTIDE SEQUENCE [LARGE SCALE GENOMIC DNA]</scope>
    <source>
        <strain evidence="3">S2897</strain>
    </source>
</reference>
<evidence type="ECO:0000313" key="2">
    <source>
        <dbReference type="EMBL" id="TMP86469.1"/>
    </source>
</evidence>
<accession>A0A5S3Z2H1</accession>